<protein>
    <submittedName>
        <fullName evidence="1">Fimbrial protein</fullName>
    </submittedName>
</protein>
<dbReference type="EMBL" id="MPJC01000019">
    <property type="protein sequence ID" value="OKA18239.1"/>
    <property type="molecule type" value="Genomic_DNA"/>
</dbReference>
<reference evidence="1 2" key="1">
    <citation type="submission" date="2016-11" db="EMBL/GenBank/DDBJ databases">
        <title>Draft genome of Pseudomonas versuta A4R1.5.</title>
        <authorList>
            <person name="See-Too W.-S."/>
        </authorList>
    </citation>
    <scope>NUCLEOTIDE SEQUENCE [LARGE SCALE GENOMIC DNA]</scope>
    <source>
        <strain evidence="1 2">A4R1.5</strain>
    </source>
</reference>
<dbReference type="SUPFAM" id="SSF49401">
    <property type="entry name" value="Bacterial adhesins"/>
    <property type="match status" value="1"/>
</dbReference>
<keyword evidence="2" id="KW-1185">Reference proteome</keyword>
<organism evidence="1 2">
    <name type="scientific">Pseudomonas versuta</name>
    <dbReference type="NCBI Taxonomy" id="1788301"/>
    <lineage>
        <taxon>Bacteria</taxon>
        <taxon>Pseudomonadati</taxon>
        <taxon>Pseudomonadota</taxon>
        <taxon>Gammaproteobacteria</taxon>
        <taxon>Pseudomonadales</taxon>
        <taxon>Pseudomonadaceae</taxon>
        <taxon>Pseudomonas</taxon>
    </lineage>
</organism>
<sequence length="315" mass="33241">MHNSTNLLPGSRWVKRGLLLLGLLFGLGCQQAFALIQNNLACTPAGTYGVVDLGDLAPGEYFEVRMLGNCRVTRNFPYGSSLQQTQVLTQAPGPALSMIATAVTGEVVPEQPWGVASSVCLPTDGSGCIPRPVGTYNVYNVMFSMPKGRGPTTPGNYTVTLNLTSTSIRGYEGYVDIIQTLTLKYRIVNPACSMSSGTALNLPFGTLNSNDFATSQQLANVTLNCTRGTQATATLVPTQSAVSGSPGVSATTLAGLSMAATWADNNSAVTFNSPRTLNLTTGANTIRLGFRPRLNTSVSPTGSFTSQYTLNINYL</sequence>
<accession>A0ABX3E326</accession>
<dbReference type="Gene3D" id="2.60.40.1090">
    <property type="entry name" value="Fimbrial-type adhesion domain"/>
    <property type="match status" value="1"/>
</dbReference>
<gene>
    <name evidence="1" type="ORF">BOH73_19680</name>
</gene>
<evidence type="ECO:0000313" key="2">
    <source>
        <dbReference type="Proteomes" id="UP000186677"/>
    </source>
</evidence>
<dbReference type="Proteomes" id="UP000186677">
    <property type="component" value="Unassembled WGS sequence"/>
</dbReference>
<evidence type="ECO:0000313" key="1">
    <source>
        <dbReference type="EMBL" id="OKA18239.1"/>
    </source>
</evidence>
<name>A0ABX3E326_9PSED</name>
<proteinExistence type="predicted"/>
<dbReference type="InterPro" id="IPR036937">
    <property type="entry name" value="Adhesion_dom_fimbrial_sf"/>
</dbReference>
<comment type="caution">
    <text evidence="1">The sequence shown here is derived from an EMBL/GenBank/DDBJ whole genome shotgun (WGS) entry which is preliminary data.</text>
</comment>
<dbReference type="InterPro" id="IPR008966">
    <property type="entry name" value="Adhesion_dom_sf"/>
</dbReference>